<dbReference type="EMBL" id="JAROBZ020000001">
    <property type="protein sequence ID" value="MFB3167272.1"/>
    <property type="molecule type" value="Genomic_DNA"/>
</dbReference>
<dbReference type="Proteomes" id="UP001241748">
    <property type="component" value="Unassembled WGS sequence"/>
</dbReference>
<organism evidence="1 2">
    <name type="scientific">Neobacillus driksii</name>
    <dbReference type="NCBI Taxonomy" id="3035913"/>
    <lineage>
        <taxon>Bacteria</taxon>
        <taxon>Bacillati</taxon>
        <taxon>Bacillota</taxon>
        <taxon>Bacilli</taxon>
        <taxon>Bacillales</taxon>
        <taxon>Bacillaceae</taxon>
        <taxon>Neobacillus</taxon>
    </lineage>
</organism>
<comment type="caution">
    <text evidence="1">The sequence shown here is derived from an EMBL/GenBank/DDBJ whole genome shotgun (WGS) entry which is preliminary data.</text>
</comment>
<protein>
    <submittedName>
        <fullName evidence="1">Fe3+ hydroxamate ABC transporter substrate-binding protein</fullName>
    </submittedName>
</protein>
<reference evidence="1 2" key="1">
    <citation type="submission" date="2024-05" db="EMBL/GenBank/DDBJ databases">
        <authorList>
            <person name="Venkateswaran K."/>
        </authorList>
    </citation>
    <scope>NUCLEOTIDE SEQUENCE [LARGE SCALE GENOMIC DNA]</scope>
    <source>
        <strain evidence="1 2">179-C4-2-HS</strain>
    </source>
</reference>
<evidence type="ECO:0000313" key="2">
    <source>
        <dbReference type="Proteomes" id="UP001241748"/>
    </source>
</evidence>
<evidence type="ECO:0000313" key="1">
    <source>
        <dbReference type="EMBL" id="MFB3167272.1"/>
    </source>
</evidence>
<gene>
    <name evidence="1" type="ORF">P5G62_009130</name>
</gene>
<proteinExistence type="predicted"/>
<name>A0ABV4YRA0_9BACI</name>
<accession>A0ABV4YRA0</accession>
<dbReference type="RefSeq" id="WP_374978325.1">
    <property type="nucleotide sequence ID" value="NZ_JAROBZ020000001.1"/>
</dbReference>
<keyword evidence="2" id="KW-1185">Reference proteome</keyword>
<sequence length="66" mass="7921">MFVRTEGRLLMLWDKPNCMVCEKEIKEDEIVFVKMKYPKRKGFTEIKAYLRNEGKFVCQDCIALKK</sequence>